<gene>
    <name evidence="6" type="ORF">PEDI_05560</name>
</gene>
<dbReference type="GO" id="GO:0009279">
    <property type="term" value="C:cell outer membrane"/>
    <property type="evidence" value="ECO:0007669"/>
    <property type="project" value="UniProtKB-SubCell"/>
</dbReference>
<comment type="caution">
    <text evidence="6">The sequence shown here is derived from an EMBL/GenBank/DDBJ whole genome shotgun (WGS) entry which is preliminary data.</text>
</comment>
<evidence type="ECO:0000313" key="7">
    <source>
        <dbReference type="Proteomes" id="UP001310022"/>
    </source>
</evidence>
<dbReference type="PROSITE" id="PS51123">
    <property type="entry name" value="OMPA_2"/>
    <property type="match status" value="1"/>
</dbReference>
<dbReference type="PANTHER" id="PTHR30329">
    <property type="entry name" value="STATOR ELEMENT OF FLAGELLAR MOTOR COMPLEX"/>
    <property type="match status" value="1"/>
</dbReference>
<dbReference type="InterPro" id="IPR006690">
    <property type="entry name" value="OMPA-like_CS"/>
</dbReference>
<dbReference type="Gene3D" id="2.120.10.30">
    <property type="entry name" value="TolB, C-terminal domain"/>
    <property type="match status" value="1"/>
</dbReference>
<evidence type="ECO:0000259" key="5">
    <source>
        <dbReference type="PROSITE" id="PS51123"/>
    </source>
</evidence>
<evidence type="ECO:0000256" key="2">
    <source>
        <dbReference type="ARBA" id="ARBA00023136"/>
    </source>
</evidence>
<organism evidence="6 7">
    <name type="scientific">Persicobacter diffluens</name>
    <dbReference type="NCBI Taxonomy" id="981"/>
    <lineage>
        <taxon>Bacteria</taxon>
        <taxon>Pseudomonadati</taxon>
        <taxon>Bacteroidota</taxon>
        <taxon>Cytophagia</taxon>
        <taxon>Cytophagales</taxon>
        <taxon>Persicobacteraceae</taxon>
        <taxon>Persicobacter</taxon>
    </lineage>
</organism>
<evidence type="ECO:0000313" key="6">
    <source>
        <dbReference type="EMBL" id="GJM60004.1"/>
    </source>
</evidence>
<dbReference type="SUPFAM" id="SSF103088">
    <property type="entry name" value="OmpA-like"/>
    <property type="match status" value="1"/>
</dbReference>
<accession>A0AAN4VVD6</accession>
<dbReference type="AlphaFoldDB" id="A0AAN4VVD6"/>
<dbReference type="SUPFAM" id="SSF82171">
    <property type="entry name" value="DPP6 N-terminal domain-like"/>
    <property type="match status" value="1"/>
</dbReference>
<dbReference type="InterPro" id="IPR036737">
    <property type="entry name" value="OmpA-like_sf"/>
</dbReference>
<dbReference type="InterPro" id="IPR006664">
    <property type="entry name" value="OMP_bac"/>
</dbReference>
<keyword evidence="7" id="KW-1185">Reference proteome</keyword>
<dbReference type="InterPro" id="IPR011042">
    <property type="entry name" value="6-blade_b-propeller_TolB-like"/>
</dbReference>
<dbReference type="PANTHER" id="PTHR30329:SF21">
    <property type="entry name" value="LIPOPROTEIN YIAD-RELATED"/>
    <property type="match status" value="1"/>
</dbReference>
<dbReference type="InterPro" id="IPR011659">
    <property type="entry name" value="WD40"/>
</dbReference>
<evidence type="ECO:0000256" key="4">
    <source>
        <dbReference type="PROSITE-ProRule" id="PRU00473"/>
    </source>
</evidence>
<dbReference type="Gene3D" id="3.30.1330.60">
    <property type="entry name" value="OmpA-like domain"/>
    <property type="match status" value="1"/>
</dbReference>
<dbReference type="CDD" id="cd07185">
    <property type="entry name" value="OmpA_C-like"/>
    <property type="match status" value="1"/>
</dbReference>
<dbReference type="Pfam" id="PF00691">
    <property type="entry name" value="OmpA"/>
    <property type="match status" value="1"/>
</dbReference>
<dbReference type="PROSITE" id="PS01068">
    <property type="entry name" value="OMPA_1"/>
    <property type="match status" value="1"/>
</dbReference>
<dbReference type="Pfam" id="PF07676">
    <property type="entry name" value="PD40"/>
    <property type="match status" value="4"/>
</dbReference>
<protein>
    <submittedName>
        <fullName evidence="6">Cell envelope biogenesis protein OmpA</fullName>
    </submittedName>
</protein>
<feature type="domain" description="OmpA-like" evidence="5">
    <location>
        <begin position="526"/>
        <end position="644"/>
    </location>
</feature>
<evidence type="ECO:0000256" key="3">
    <source>
        <dbReference type="ARBA" id="ARBA00023237"/>
    </source>
</evidence>
<dbReference type="PRINTS" id="PR01021">
    <property type="entry name" value="OMPADOMAIN"/>
</dbReference>
<proteinExistence type="predicted"/>
<reference evidence="6 7" key="1">
    <citation type="submission" date="2021-12" db="EMBL/GenBank/DDBJ databases">
        <title>Genome sequencing of bacteria with rrn-lacking chromosome and rrn-plasmid.</title>
        <authorList>
            <person name="Anda M."/>
            <person name="Iwasaki W."/>
        </authorList>
    </citation>
    <scope>NUCLEOTIDE SEQUENCE [LARGE SCALE GENOMIC DNA]</scope>
    <source>
        <strain evidence="6 7">NBRC 15940</strain>
    </source>
</reference>
<keyword evidence="3" id="KW-0998">Cell outer membrane</keyword>
<keyword evidence="2 4" id="KW-0472">Membrane</keyword>
<comment type="subcellular location">
    <subcellularLocation>
        <location evidence="1">Cell outer membrane</location>
    </subcellularLocation>
</comment>
<dbReference type="EMBL" id="BQKE01000001">
    <property type="protein sequence ID" value="GJM60004.1"/>
    <property type="molecule type" value="Genomic_DNA"/>
</dbReference>
<name>A0AAN4VVD6_9BACT</name>
<sequence>MSILHPFSEGLAQKRQKKDKNVIENPHDYKLQELFLFPNVNKIRYYYDKSELNKLNKLDKAKDSDALYPLLWDYVSKFGVDNFRRDTYWLWRLANITEEQGRFYDAQRLYKLVLKHHHAGVDFQKVQSKYYKMAGRKPEDYVPLDYYYDLVEFREKLDTLRPPQGIDLNMGFYVNSNKSDYGPSISWDNSTIIFTSQRNSIRRNFDPVPNEDLFIIKSLGDGYWDEALPLKELNTEANEGSPYLSKDGTTIYFSRCNTPETFGNCDLFVAQLQADSTWGEVKNLGRNVNSTAWDSHPSLSPTEDTLYFASDRIGGFGMSDLYYTHKDRNGNWLPAKNMGPVINTRGSEVSPFVHPKHNVLYFSSSGQLINFGEFDIYKAYLEENNRWGESSNIGPLVNGKGSEFYFTIDQESENLYYAKSIENNMENLDLYSFPLPMGAQPLATTKLTGTLTDSLSNSPFTDGIVSIIDMEEGIAIAPKYLREDGSYQFELIDNRQYLMVIQGDEFFRIEKIFTLQGDTNFDDQTRPISSRMQFESVVFDNNSFELKSAMYYDLDKIGNFLLDNPDFKLKISGHTDTKGNPQANIQLSQKRADAIKDYIEYFGGISKDRIEAIGYGAQQPLVEEKTESDRELNRRVEFEIYRPNNKGWNRNKVEEDDGIRW</sequence>
<dbReference type="InterPro" id="IPR006665">
    <property type="entry name" value="OmpA-like"/>
</dbReference>
<dbReference type="InterPro" id="IPR050330">
    <property type="entry name" value="Bact_OuterMem_StrucFunc"/>
</dbReference>
<dbReference type="Proteomes" id="UP001310022">
    <property type="component" value="Unassembled WGS sequence"/>
</dbReference>
<evidence type="ECO:0000256" key="1">
    <source>
        <dbReference type="ARBA" id="ARBA00004442"/>
    </source>
</evidence>